<feature type="domain" description="DUF559" evidence="1">
    <location>
        <begin position="272"/>
        <end position="336"/>
    </location>
</feature>
<dbReference type="RefSeq" id="WP_203910625.1">
    <property type="nucleotide sequence ID" value="NZ_BONY01000030.1"/>
</dbReference>
<dbReference type="AlphaFoldDB" id="A0A8J3QC83"/>
<dbReference type="EMBL" id="BONY01000030">
    <property type="protein sequence ID" value="GIH06816.1"/>
    <property type="molecule type" value="Genomic_DNA"/>
</dbReference>
<reference evidence="2" key="1">
    <citation type="submission" date="2021-01" db="EMBL/GenBank/DDBJ databases">
        <title>Whole genome shotgun sequence of Rhizocola hellebori NBRC 109834.</title>
        <authorList>
            <person name="Komaki H."/>
            <person name="Tamura T."/>
        </authorList>
    </citation>
    <scope>NUCLEOTIDE SEQUENCE</scope>
    <source>
        <strain evidence="2">NBRC 109834</strain>
    </source>
</reference>
<accession>A0A8J3QC83</accession>
<dbReference type="PANTHER" id="PTHR38590:SF1">
    <property type="entry name" value="BLL0828 PROTEIN"/>
    <property type="match status" value="1"/>
</dbReference>
<keyword evidence="3" id="KW-1185">Reference proteome</keyword>
<dbReference type="Pfam" id="PF04480">
    <property type="entry name" value="DUF559"/>
    <property type="match status" value="1"/>
</dbReference>
<dbReference type="InterPro" id="IPR011335">
    <property type="entry name" value="Restrct_endonuc-II-like"/>
</dbReference>
<protein>
    <recommendedName>
        <fullName evidence="1">DUF559 domain-containing protein</fullName>
    </recommendedName>
</protein>
<dbReference type="Gene3D" id="3.40.960.10">
    <property type="entry name" value="VSR Endonuclease"/>
    <property type="match status" value="1"/>
</dbReference>
<dbReference type="InterPro" id="IPR047216">
    <property type="entry name" value="Endonuclease_DUF559_bact"/>
</dbReference>
<evidence type="ECO:0000313" key="3">
    <source>
        <dbReference type="Proteomes" id="UP000612899"/>
    </source>
</evidence>
<gene>
    <name evidence="2" type="ORF">Rhe02_48830</name>
</gene>
<proteinExistence type="predicted"/>
<name>A0A8J3QC83_9ACTN</name>
<dbReference type="Proteomes" id="UP000612899">
    <property type="component" value="Unassembled WGS sequence"/>
</dbReference>
<organism evidence="2 3">
    <name type="scientific">Rhizocola hellebori</name>
    <dbReference type="NCBI Taxonomy" id="1392758"/>
    <lineage>
        <taxon>Bacteria</taxon>
        <taxon>Bacillati</taxon>
        <taxon>Actinomycetota</taxon>
        <taxon>Actinomycetes</taxon>
        <taxon>Micromonosporales</taxon>
        <taxon>Micromonosporaceae</taxon>
        <taxon>Rhizocola</taxon>
    </lineage>
</organism>
<evidence type="ECO:0000259" key="1">
    <source>
        <dbReference type="Pfam" id="PF04480"/>
    </source>
</evidence>
<comment type="caution">
    <text evidence="2">The sequence shown here is derived from an EMBL/GenBank/DDBJ whole genome shotgun (WGS) entry which is preliminary data.</text>
</comment>
<dbReference type="InterPro" id="IPR007569">
    <property type="entry name" value="DUF559"/>
</dbReference>
<evidence type="ECO:0000313" key="2">
    <source>
        <dbReference type="EMBL" id="GIH06816.1"/>
    </source>
</evidence>
<dbReference type="PANTHER" id="PTHR38590">
    <property type="entry name" value="BLL0828 PROTEIN"/>
    <property type="match status" value="1"/>
</dbReference>
<sequence>MTEFWRQLPAGRAVRLADVEAQAVAAAMDPLPRDAPVVLTYYPHAETSVSRVVDAVLGELQDAATELFPSWIPEASTIRSAAGLGVPAIRILAKRAAATSEHYGPFLADLAEGVLRRDFAALTRFPRQTRAAGLARVLKNSYDRNDLALLVPVPAELSDSGQAALVSACEWIAQHGRMAIWLTGQSIAADRLATFPVSLPGHLPESPARATPEMLANPVGPVIVYPPIAGRPHHASAAEKRLEEALGRRAWAAGRVWNQAYSPHALVNPVRLDLWWRHERCVVEIDGPDHLDRWKYAQDRRRDVLLQSHGLTVLRFTNSDVLGDVDAVVAAIEKLLQTRRSQPGETHSYV</sequence>
<dbReference type="SUPFAM" id="SSF52980">
    <property type="entry name" value="Restriction endonuclease-like"/>
    <property type="match status" value="1"/>
</dbReference>